<sequence>ICRMDFPQVKLSPDEYTQTSSGNKIFKSAALFGSQNIVIHGKTILMRDCMLRGDLTGIRMGKYCFIGERTLIRSSHRKFSKGATIFPMHIGDFVIVEEDCVLVAAQIGSYTHIGKGAILGRSSIIKECCKVEPGAVIPSDSIFPPFSVVAGNPARVVGRVPECTQELMTQATKELYDSHVIQR</sequence>
<evidence type="ECO:0000256" key="1">
    <source>
        <dbReference type="ARBA" id="ARBA00004245"/>
    </source>
</evidence>
<dbReference type="Gene3D" id="2.160.10.10">
    <property type="entry name" value="Hexapeptide repeat proteins"/>
    <property type="match status" value="1"/>
</dbReference>
<dbReference type="SUPFAM" id="SSF51161">
    <property type="entry name" value="Trimeric LpxA-like enzymes"/>
    <property type="match status" value="1"/>
</dbReference>
<dbReference type="GO" id="GO:0005869">
    <property type="term" value="C:dynactin complex"/>
    <property type="evidence" value="ECO:0007669"/>
    <property type="project" value="TreeGrafter"/>
</dbReference>
<comment type="similarity">
    <text evidence="4">Belongs to the dynactin subunits 5/6 family. Dynactin subunit 5 subfamily.</text>
</comment>
<comment type="caution">
    <text evidence="6">The sequence shown here is derived from an EMBL/GenBank/DDBJ whole genome shotgun (WGS) entry which is preliminary data.</text>
</comment>
<dbReference type="InterPro" id="IPR047125">
    <property type="entry name" value="DCTN5"/>
</dbReference>
<accession>A0AAV5WBP3</accession>
<proteinExistence type="inferred from homology"/>
<dbReference type="Proteomes" id="UP001432322">
    <property type="component" value="Unassembled WGS sequence"/>
</dbReference>
<evidence type="ECO:0000256" key="4">
    <source>
        <dbReference type="ARBA" id="ARBA00034706"/>
    </source>
</evidence>
<dbReference type="AlphaFoldDB" id="A0AAV5WBP3"/>
<dbReference type="Pfam" id="PF21711">
    <property type="entry name" value="DCTN5"/>
    <property type="match status" value="1"/>
</dbReference>
<keyword evidence="2" id="KW-0963">Cytoplasm</keyword>
<evidence type="ECO:0000256" key="5">
    <source>
        <dbReference type="ARBA" id="ARBA00034865"/>
    </source>
</evidence>
<protein>
    <recommendedName>
        <fullName evidence="5">Dynactin subunit 5</fullName>
    </recommendedName>
</protein>
<feature type="non-terminal residue" evidence="6">
    <location>
        <position position="1"/>
    </location>
</feature>
<organism evidence="6 7">
    <name type="scientific">Pristionchus fissidentatus</name>
    <dbReference type="NCBI Taxonomy" id="1538716"/>
    <lineage>
        <taxon>Eukaryota</taxon>
        <taxon>Metazoa</taxon>
        <taxon>Ecdysozoa</taxon>
        <taxon>Nematoda</taxon>
        <taxon>Chromadorea</taxon>
        <taxon>Rhabditida</taxon>
        <taxon>Rhabditina</taxon>
        <taxon>Diplogasteromorpha</taxon>
        <taxon>Diplogasteroidea</taxon>
        <taxon>Neodiplogasteridae</taxon>
        <taxon>Pristionchus</taxon>
    </lineage>
</organism>
<name>A0AAV5WBP3_9BILA</name>
<dbReference type="EMBL" id="BTSY01000005">
    <property type="protein sequence ID" value="GMT28139.1"/>
    <property type="molecule type" value="Genomic_DNA"/>
</dbReference>
<evidence type="ECO:0000256" key="3">
    <source>
        <dbReference type="ARBA" id="ARBA00023212"/>
    </source>
</evidence>
<evidence type="ECO:0000256" key="2">
    <source>
        <dbReference type="ARBA" id="ARBA00022490"/>
    </source>
</evidence>
<dbReference type="CDD" id="cd03359">
    <property type="entry name" value="LbH_Dynactin_5"/>
    <property type="match status" value="1"/>
</dbReference>
<reference evidence="6" key="1">
    <citation type="submission" date="2023-10" db="EMBL/GenBank/DDBJ databases">
        <title>Genome assembly of Pristionchus species.</title>
        <authorList>
            <person name="Yoshida K."/>
            <person name="Sommer R.J."/>
        </authorList>
    </citation>
    <scope>NUCLEOTIDE SEQUENCE</scope>
    <source>
        <strain evidence="6">RS5133</strain>
    </source>
</reference>
<dbReference type="PANTHER" id="PTHR46126">
    <property type="entry name" value="DYNACTIN SUBUNIT 5"/>
    <property type="match status" value="1"/>
</dbReference>
<evidence type="ECO:0000313" key="6">
    <source>
        <dbReference type="EMBL" id="GMT28139.1"/>
    </source>
</evidence>
<keyword evidence="3" id="KW-0206">Cytoskeleton</keyword>
<dbReference type="InterPro" id="IPR011004">
    <property type="entry name" value="Trimer_LpxA-like_sf"/>
</dbReference>
<gene>
    <name evidence="6" type="ORF">PFISCL1PPCAC_19436</name>
</gene>
<keyword evidence="7" id="KW-1185">Reference proteome</keyword>
<evidence type="ECO:0000313" key="7">
    <source>
        <dbReference type="Proteomes" id="UP001432322"/>
    </source>
</evidence>
<comment type="subcellular location">
    <subcellularLocation>
        <location evidence="1">Cytoplasm</location>
        <location evidence="1">Cytoskeleton</location>
    </subcellularLocation>
</comment>
<dbReference type="PANTHER" id="PTHR46126:SF1">
    <property type="entry name" value="DYNACTIN SUBUNIT 5"/>
    <property type="match status" value="1"/>
</dbReference>